<proteinExistence type="inferred from homology"/>
<name>A0A221W425_9PSEU</name>
<dbReference type="GO" id="GO:0003677">
    <property type="term" value="F:DNA binding"/>
    <property type="evidence" value="ECO:0007669"/>
    <property type="project" value="UniProtKB-KW"/>
</dbReference>
<keyword evidence="2" id="KW-0805">Transcription regulation</keyword>
<dbReference type="RefSeq" id="WP_093941815.1">
    <property type="nucleotide sequence ID" value="NZ_CP022521.1"/>
</dbReference>
<dbReference type="InterPro" id="IPR036388">
    <property type="entry name" value="WH-like_DNA-bd_sf"/>
</dbReference>
<keyword evidence="3" id="KW-0238">DNA-binding</keyword>
<dbReference type="PROSITE" id="PS50931">
    <property type="entry name" value="HTH_LYSR"/>
    <property type="match status" value="1"/>
</dbReference>
<dbReference type="Pfam" id="PF00126">
    <property type="entry name" value="HTH_1"/>
    <property type="match status" value="1"/>
</dbReference>
<evidence type="ECO:0000313" key="5">
    <source>
        <dbReference type="EMBL" id="ASO20504.1"/>
    </source>
</evidence>
<dbReference type="Pfam" id="PF03466">
    <property type="entry name" value="LysR_substrate"/>
    <property type="match status" value="1"/>
</dbReference>
<keyword evidence="4" id="KW-0804">Transcription</keyword>
<sequence length="332" mass="35662">MVSLRQLEYLVAVADHGSFTRAAEQLHVTQPALSHQMRILERLSGGPLVERLPRSVRLTPAGRAMLPHARAALADAYRARCAARQVSGLDQGELRLAAVYSVGLGVLPPVLRRWRQRHHDVQISLSEHRHTEELVATMTEGGADLAVGPSPRRWSGPVWMLGDEEFVVVLPPDDPAGADGARRVDLAELADRTWVHYASGNGLAEVVDQACGEAGFRPAAAVRTEQTAAAPVLASAGLGPALVPANMVPPAFDGLVLRPDPPVRRSLTAYTRPDPDPLTEAFVEMLIETACVLPETLRDRLGLDNGFGHLGSPGRPLEAVTPRDPSPPTATR</sequence>
<dbReference type="CDD" id="cd05466">
    <property type="entry name" value="PBP2_LTTR_substrate"/>
    <property type="match status" value="1"/>
</dbReference>
<dbReference type="Proteomes" id="UP000204221">
    <property type="component" value="Chromosome"/>
</dbReference>
<organism evidence="5 6">
    <name type="scientific">Actinoalloteichus hoggarensis</name>
    <dbReference type="NCBI Taxonomy" id="1470176"/>
    <lineage>
        <taxon>Bacteria</taxon>
        <taxon>Bacillati</taxon>
        <taxon>Actinomycetota</taxon>
        <taxon>Actinomycetes</taxon>
        <taxon>Pseudonocardiales</taxon>
        <taxon>Pseudonocardiaceae</taxon>
        <taxon>Actinoalloteichus</taxon>
    </lineage>
</organism>
<dbReference type="SUPFAM" id="SSF46785">
    <property type="entry name" value="Winged helix' DNA-binding domain"/>
    <property type="match status" value="1"/>
</dbReference>
<dbReference type="PRINTS" id="PR00039">
    <property type="entry name" value="HTHLYSR"/>
</dbReference>
<evidence type="ECO:0000256" key="4">
    <source>
        <dbReference type="ARBA" id="ARBA00023163"/>
    </source>
</evidence>
<evidence type="ECO:0000313" key="6">
    <source>
        <dbReference type="Proteomes" id="UP000204221"/>
    </source>
</evidence>
<evidence type="ECO:0000256" key="1">
    <source>
        <dbReference type="ARBA" id="ARBA00009437"/>
    </source>
</evidence>
<comment type="similarity">
    <text evidence="1">Belongs to the LysR transcriptional regulatory family.</text>
</comment>
<dbReference type="Gene3D" id="3.40.190.10">
    <property type="entry name" value="Periplasmic binding protein-like II"/>
    <property type="match status" value="2"/>
</dbReference>
<dbReference type="FunFam" id="1.10.10.10:FF:000001">
    <property type="entry name" value="LysR family transcriptional regulator"/>
    <property type="match status" value="1"/>
</dbReference>
<reference evidence="5 6" key="1">
    <citation type="submission" date="2017-07" db="EMBL/GenBank/DDBJ databases">
        <title>Complete genome sequence of Actinoalloteichus hoggarensis DSM 45943, type strain of Actinoalloteichus hoggarensis.</title>
        <authorList>
            <person name="Ruckert C."/>
            <person name="Nouioui I."/>
            <person name="Willmese J."/>
            <person name="van Wezel G."/>
            <person name="Klenk H.-P."/>
            <person name="Kalinowski J."/>
            <person name="Zotchev S.B."/>
        </authorList>
    </citation>
    <scope>NUCLEOTIDE SEQUENCE [LARGE SCALE GENOMIC DNA]</scope>
    <source>
        <strain evidence="5 6">DSM 45943</strain>
    </source>
</reference>
<dbReference type="PANTHER" id="PTHR30346:SF29">
    <property type="entry name" value="LYSR SUBSTRATE-BINDING"/>
    <property type="match status" value="1"/>
</dbReference>
<dbReference type="InterPro" id="IPR005119">
    <property type="entry name" value="LysR_subst-bd"/>
</dbReference>
<dbReference type="AlphaFoldDB" id="A0A221W425"/>
<dbReference type="OrthoDB" id="3673085at2"/>
<keyword evidence="6" id="KW-1185">Reference proteome</keyword>
<dbReference type="InterPro" id="IPR036390">
    <property type="entry name" value="WH_DNA-bd_sf"/>
</dbReference>
<accession>A0A221W425</accession>
<dbReference type="InterPro" id="IPR000847">
    <property type="entry name" value="LysR_HTH_N"/>
</dbReference>
<dbReference type="SUPFAM" id="SSF53850">
    <property type="entry name" value="Periplasmic binding protein-like II"/>
    <property type="match status" value="1"/>
</dbReference>
<evidence type="ECO:0000256" key="2">
    <source>
        <dbReference type="ARBA" id="ARBA00023015"/>
    </source>
</evidence>
<dbReference type="PANTHER" id="PTHR30346">
    <property type="entry name" value="TRANSCRIPTIONAL DUAL REGULATOR HCAR-RELATED"/>
    <property type="match status" value="1"/>
</dbReference>
<dbReference type="GO" id="GO:0032993">
    <property type="term" value="C:protein-DNA complex"/>
    <property type="evidence" value="ECO:0007669"/>
    <property type="project" value="TreeGrafter"/>
</dbReference>
<dbReference type="EMBL" id="CP022521">
    <property type="protein sequence ID" value="ASO20504.1"/>
    <property type="molecule type" value="Genomic_DNA"/>
</dbReference>
<protein>
    <submittedName>
        <fullName evidence="5">Hca operon transcriptional activator</fullName>
    </submittedName>
</protein>
<gene>
    <name evidence="5" type="primary">hcaR2</name>
    <name evidence="5" type="ORF">AHOG_14310</name>
</gene>
<evidence type="ECO:0000256" key="3">
    <source>
        <dbReference type="ARBA" id="ARBA00023125"/>
    </source>
</evidence>
<dbReference type="GO" id="GO:0003700">
    <property type="term" value="F:DNA-binding transcription factor activity"/>
    <property type="evidence" value="ECO:0007669"/>
    <property type="project" value="InterPro"/>
</dbReference>
<dbReference type="Gene3D" id="1.10.10.10">
    <property type="entry name" value="Winged helix-like DNA-binding domain superfamily/Winged helix DNA-binding domain"/>
    <property type="match status" value="1"/>
</dbReference>
<dbReference type="KEGG" id="ahg:AHOG_14310"/>